<accession>A0A0N9HMP3</accession>
<dbReference type="GO" id="GO:0004497">
    <property type="term" value="F:monooxygenase activity"/>
    <property type="evidence" value="ECO:0007669"/>
    <property type="project" value="UniProtKB-KW"/>
</dbReference>
<comment type="pathway">
    <text evidence="1">Aromatic compound metabolism; phenylpropanoid biosynthesis.</text>
</comment>
<evidence type="ECO:0000256" key="1">
    <source>
        <dbReference type="ARBA" id="ARBA00004928"/>
    </source>
</evidence>
<keyword evidence="7" id="KW-0812">Transmembrane</keyword>
<dbReference type="PROSITE" id="PS00086">
    <property type="entry name" value="CYTOCHROME_P450"/>
    <property type="match status" value="1"/>
</dbReference>
<proteinExistence type="evidence at transcript level"/>
<dbReference type="GO" id="GO:0005506">
    <property type="term" value="F:iron ion binding"/>
    <property type="evidence" value="ECO:0007669"/>
    <property type="project" value="InterPro"/>
</dbReference>
<dbReference type="InterPro" id="IPR036396">
    <property type="entry name" value="Cyt_P450_sf"/>
</dbReference>
<protein>
    <submittedName>
        <fullName evidence="8">Cytochrome P450</fullName>
    </submittedName>
</protein>
<dbReference type="PANTHER" id="PTHR47955">
    <property type="entry name" value="CYTOCHROME P450 FAMILY 71 PROTEIN"/>
    <property type="match status" value="1"/>
</dbReference>
<dbReference type="UniPathway" id="UPA00711"/>
<keyword evidence="6" id="KW-0560">Oxidoreductase</keyword>
<evidence type="ECO:0000256" key="6">
    <source>
        <dbReference type="RuleBase" id="RU000461"/>
    </source>
</evidence>
<evidence type="ECO:0000256" key="4">
    <source>
        <dbReference type="ARBA" id="ARBA00023004"/>
    </source>
</evidence>
<dbReference type="InterPro" id="IPR001128">
    <property type="entry name" value="Cyt_P450"/>
</dbReference>
<evidence type="ECO:0000256" key="5">
    <source>
        <dbReference type="PIRSR" id="PIRSR602401-1"/>
    </source>
</evidence>
<dbReference type="PRINTS" id="PR00385">
    <property type="entry name" value="P450"/>
</dbReference>
<dbReference type="Gene3D" id="1.10.630.10">
    <property type="entry name" value="Cytochrome P450"/>
    <property type="match status" value="1"/>
</dbReference>
<dbReference type="GO" id="GO:0020037">
    <property type="term" value="F:heme binding"/>
    <property type="evidence" value="ECO:0007669"/>
    <property type="project" value="InterPro"/>
</dbReference>
<gene>
    <name evidence="8" type="primary">CYP10</name>
</gene>
<dbReference type="GO" id="GO:0009699">
    <property type="term" value="P:phenylpropanoid biosynthetic process"/>
    <property type="evidence" value="ECO:0007669"/>
    <property type="project" value="UniProtKB-UniPathway"/>
</dbReference>
<dbReference type="AlphaFoldDB" id="A0A0N9HMP3"/>
<dbReference type="EMBL" id="KT390169">
    <property type="protein sequence ID" value="ALG05131.1"/>
    <property type="molecule type" value="mRNA"/>
</dbReference>
<dbReference type="InterPro" id="IPR002401">
    <property type="entry name" value="Cyt_P450_E_grp-I"/>
</dbReference>
<dbReference type="SUPFAM" id="SSF48264">
    <property type="entry name" value="Cytochrome P450"/>
    <property type="match status" value="1"/>
</dbReference>
<keyword evidence="5 6" id="KW-0349">Heme</keyword>
<evidence type="ECO:0000256" key="3">
    <source>
        <dbReference type="ARBA" id="ARBA00022723"/>
    </source>
</evidence>
<keyword evidence="7" id="KW-1133">Transmembrane helix</keyword>
<keyword evidence="6" id="KW-0503">Monooxygenase</keyword>
<reference evidence="8" key="1">
    <citation type="journal article" date="2015" name="Science">
        <title>Six enzymes from mayapple that complete the biosynthetic pathway to the etoposide aglycone.</title>
        <authorList>
            <person name="Lau W."/>
            <person name="Sattely E.S."/>
        </authorList>
    </citation>
    <scope>NUCLEOTIDE SEQUENCE</scope>
</reference>
<dbReference type="CDD" id="cd11072">
    <property type="entry name" value="CYP71-like"/>
    <property type="match status" value="1"/>
</dbReference>
<dbReference type="PRINTS" id="PR00463">
    <property type="entry name" value="EP450I"/>
</dbReference>
<dbReference type="Pfam" id="PF00067">
    <property type="entry name" value="p450"/>
    <property type="match status" value="1"/>
</dbReference>
<comment type="similarity">
    <text evidence="2 6">Belongs to the cytochrome P450 family.</text>
</comment>
<dbReference type="InterPro" id="IPR017972">
    <property type="entry name" value="Cyt_P450_CS"/>
</dbReference>
<dbReference type="GO" id="GO:0016705">
    <property type="term" value="F:oxidoreductase activity, acting on paired donors, with incorporation or reduction of molecular oxygen"/>
    <property type="evidence" value="ECO:0007669"/>
    <property type="project" value="InterPro"/>
</dbReference>
<evidence type="ECO:0000256" key="7">
    <source>
        <dbReference type="SAM" id="Phobius"/>
    </source>
</evidence>
<keyword evidence="7" id="KW-0472">Membrane</keyword>
<evidence type="ECO:0000313" key="8">
    <source>
        <dbReference type="EMBL" id="ALG05131.1"/>
    </source>
</evidence>
<sequence>MENLTTVSISVSLLVILLTLIFLRHLSRRSRPSPTPPSPPKLPILGHLHLLTSMPHHSLTRLSQKHGPLLYLQLGQIPTLVISSARLARLILKTHDHAFSSRPQLISAQYLSFGCSDITFSPYGPYWRQARKICITELLHHKRVTSFQLIRDEEVNRLMAYISSQSGLKTDVSDKFFGLANDVLCRVAFGKRFVGEMDRLVEVLTETQSLFAGFSVADFYPGLEWVNSVSGLKRRLVKNLSDLRRVCDEIITEHVGNKKESKSNGLLGHEDFVDVLLRVQKGGDLEVPITDDNLKALVLDMFVAGTDTTSATLEWTITELVRHPKVMKKVQEEIRKVAGTKGKVDESDVAHLNYMKAVIKETLRIHPPVPLLVPRESMEECMVDGYVIPAKTRVFINTYAIQRDPESWDKPLDYIPERFMDSNIDVKGQDFELLPFGGGRRGCPGYTFGLATIEIALARLLYHFDWALPDGVGADDVDLSEIFGLATRKKVPLVLIPTTNKEYGFQD</sequence>
<dbReference type="FunFam" id="1.10.630.10:FF:000011">
    <property type="entry name" value="Cytochrome P450 83B1"/>
    <property type="match status" value="1"/>
</dbReference>
<name>A0A0N9HMP3_SINHE</name>
<keyword evidence="3 5" id="KW-0479">Metal-binding</keyword>
<organism evidence="8">
    <name type="scientific">Sinopodophyllum hexandrum</name>
    <name type="common">Himalayan may apple</name>
    <name type="synonym">Podophyllum hexandrum</name>
    <dbReference type="NCBI Taxonomy" id="93608"/>
    <lineage>
        <taxon>Eukaryota</taxon>
        <taxon>Viridiplantae</taxon>
        <taxon>Streptophyta</taxon>
        <taxon>Embryophyta</taxon>
        <taxon>Tracheophyta</taxon>
        <taxon>Spermatophyta</taxon>
        <taxon>Magnoliopsida</taxon>
        <taxon>Ranunculales</taxon>
        <taxon>Berberidaceae</taxon>
        <taxon>Podophylloideae</taxon>
        <taxon>Podophylleae</taxon>
        <taxon>Sinopodophyllum</taxon>
    </lineage>
</organism>
<feature type="transmembrane region" description="Helical" evidence="7">
    <location>
        <begin position="6"/>
        <end position="23"/>
    </location>
</feature>
<comment type="cofactor">
    <cofactor evidence="5">
        <name>heme</name>
        <dbReference type="ChEBI" id="CHEBI:30413"/>
    </cofactor>
</comment>
<keyword evidence="4 5" id="KW-0408">Iron</keyword>
<evidence type="ECO:0000256" key="2">
    <source>
        <dbReference type="ARBA" id="ARBA00010617"/>
    </source>
</evidence>
<feature type="binding site" description="axial binding residue" evidence="5">
    <location>
        <position position="443"/>
    </location>
    <ligand>
        <name>heme</name>
        <dbReference type="ChEBI" id="CHEBI:30413"/>
    </ligand>
    <ligandPart>
        <name>Fe</name>
        <dbReference type="ChEBI" id="CHEBI:18248"/>
    </ligandPart>
</feature>